<keyword evidence="1" id="KW-0408">Iron</keyword>
<gene>
    <name evidence="4" type="ORF">S01H1_79588</name>
</gene>
<dbReference type="InterPro" id="IPR050612">
    <property type="entry name" value="Prok_Mopterin_Oxidored"/>
</dbReference>
<proteinExistence type="predicted"/>
<organism evidence="4">
    <name type="scientific">marine sediment metagenome</name>
    <dbReference type="NCBI Taxonomy" id="412755"/>
    <lineage>
        <taxon>unclassified sequences</taxon>
        <taxon>metagenomes</taxon>
        <taxon>ecological metagenomes</taxon>
    </lineage>
</organism>
<dbReference type="Gene3D" id="2.20.25.90">
    <property type="entry name" value="ADC-like domains"/>
    <property type="match status" value="1"/>
</dbReference>
<protein>
    <recommendedName>
        <fullName evidence="3">Molybdopterin oxidoreductase domain-containing protein</fullName>
    </recommendedName>
</protein>
<dbReference type="GO" id="GO:0051536">
    <property type="term" value="F:iron-sulfur cluster binding"/>
    <property type="evidence" value="ECO:0007669"/>
    <property type="project" value="UniProtKB-KW"/>
</dbReference>
<dbReference type="PANTHER" id="PTHR43742:SF6">
    <property type="entry name" value="OXIDOREDUCTASE YYAE-RELATED"/>
    <property type="match status" value="1"/>
</dbReference>
<comment type="caution">
    <text evidence="4">The sequence shown here is derived from an EMBL/GenBank/DDBJ whole genome shotgun (WGS) entry which is preliminary data.</text>
</comment>
<dbReference type="InterPro" id="IPR006656">
    <property type="entry name" value="Mopterin_OxRdtase"/>
</dbReference>
<dbReference type="AlphaFoldDB" id="X0Z392"/>
<feature type="domain" description="Molybdopterin oxidoreductase" evidence="3">
    <location>
        <begin position="67"/>
        <end position="141"/>
    </location>
</feature>
<dbReference type="Gene3D" id="3.40.50.740">
    <property type="match status" value="1"/>
</dbReference>
<name>X0Z392_9ZZZZ</name>
<sequence>MKSRQDIMRQQFFTFCHICPGRCTRKITVEDGKIVAVEAEYESGLPTEFCPPSKTLQIPEVCNHPDRLKYPQKRVGARGEGKWERISWEEALDTIAAKLKETKEKYGPESVAMCLGEPKGMEYAFGQRFASCFGTPNVATPGNY</sequence>
<dbReference type="PANTHER" id="PTHR43742">
    <property type="entry name" value="TRIMETHYLAMINE-N-OXIDE REDUCTASE"/>
    <property type="match status" value="1"/>
</dbReference>
<dbReference type="EMBL" id="BARS01053668">
    <property type="protein sequence ID" value="GAG52942.1"/>
    <property type="molecule type" value="Genomic_DNA"/>
</dbReference>
<dbReference type="SUPFAM" id="SSF53706">
    <property type="entry name" value="Formate dehydrogenase/DMSO reductase, domains 1-3"/>
    <property type="match status" value="1"/>
</dbReference>
<reference evidence="4" key="1">
    <citation type="journal article" date="2014" name="Front. Microbiol.">
        <title>High frequency of phylogenetically diverse reductive dehalogenase-homologous genes in deep subseafloor sedimentary metagenomes.</title>
        <authorList>
            <person name="Kawai M."/>
            <person name="Futagami T."/>
            <person name="Toyoda A."/>
            <person name="Takaki Y."/>
            <person name="Nishi S."/>
            <person name="Hori S."/>
            <person name="Arai W."/>
            <person name="Tsubouchi T."/>
            <person name="Morono Y."/>
            <person name="Uchiyama I."/>
            <person name="Ito T."/>
            <person name="Fujiyama A."/>
            <person name="Inagaki F."/>
            <person name="Takami H."/>
        </authorList>
    </citation>
    <scope>NUCLEOTIDE SEQUENCE</scope>
    <source>
        <strain evidence="4">Expedition CK06-06</strain>
    </source>
</reference>
<keyword evidence="2" id="KW-0411">Iron-sulfur</keyword>
<evidence type="ECO:0000256" key="2">
    <source>
        <dbReference type="ARBA" id="ARBA00023014"/>
    </source>
</evidence>
<keyword evidence="2" id="KW-0479">Metal-binding</keyword>
<dbReference type="Pfam" id="PF00384">
    <property type="entry name" value="Molybdopterin"/>
    <property type="match status" value="1"/>
</dbReference>
<dbReference type="GO" id="GO:0016491">
    <property type="term" value="F:oxidoreductase activity"/>
    <property type="evidence" value="ECO:0007669"/>
    <property type="project" value="InterPro"/>
</dbReference>
<accession>X0Z392</accession>
<evidence type="ECO:0000259" key="3">
    <source>
        <dbReference type="Pfam" id="PF00384"/>
    </source>
</evidence>
<evidence type="ECO:0000256" key="1">
    <source>
        <dbReference type="ARBA" id="ARBA00023004"/>
    </source>
</evidence>
<evidence type="ECO:0000313" key="4">
    <source>
        <dbReference type="EMBL" id="GAG52942.1"/>
    </source>
</evidence>